<reference evidence="1 2" key="1">
    <citation type="submission" date="2018-07" db="EMBL/GenBank/DDBJ databases">
        <title>Genomic Encyclopedia of Type Strains, Phase IV (KMG-IV): sequencing the most valuable type-strain genomes for metagenomic binning, comparative biology and taxonomic classification.</title>
        <authorList>
            <person name="Goeker M."/>
        </authorList>
    </citation>
    <scope>NUCLEOTIDE SEQUENCE [LARGE SCALE GENOMIC DNA]</scope>
    <source>
        <strain evidence="1 2">DSM 25281</strain>
    </source>
</reference>
<dbReference type="InterPro" id="IPR050580">
    <property type="entry name" value="2H_phosphoesterase_YjcG-like"/>
</dbReference>
<proteinExistence type="predicted"/>
<dbReference type="Pfam" id="PF13563">
    <property type="entry name" value="2_5_RNA_ligase2"/>
    <property type="match status" value="1"/>
</dbReference>
<keyword evidence="1" id="KW-0436">Ligase</keyword>
<comment type="caution">
    <text evidence="1">The sequence shown here is derived from an EMBL/GenBank/DDBJ whole genome shotgun (WGS) entry which is preliminary data.</text>
</comment>
<evidence type="ECO:0000313" key="1">
    <source>
        <dbReference type="EMBL" id="RDI45691.1"/>
    </source>
</evidence>
<gene>
    <name evidence="1" type="ORF">DFR59_102323</name>
</gene>
<evidence type="ECO:0000313" key="2">
    <source>
        <dbReference type="Proteomes" id="UP000255326"/>
    </source>
</evidence>
<dbReference type="AlphaFoldDB" id="A0A370GQA5"/>
<accession>A0A370GQA5</accession>
<name>A0A370GQA5_9BACI</name>
<dbReference type="RefSeq" id="WP_245948379.1">
    <property type="nucleotide sequence ID" value="NZ_QQAY01000002.1"/>
</dbReference>
<dbReference type="GO" id="GO:0016874">
    <property type="term" value="F:ligase activity"/>
    <property type="evidence" value="ECO:0007669"/>
    <property type="project" value="UniProtKB-KW"/>
</dbReference>
<protein>
    <submittedName>
        <fullName evidence="1">2'-5' RNA ligase</fullName>
    </submittedName>
</protein>
<dbReference type="InterPro" id="IPR009097">
    <property type="entry name" value="Cyclic_Pdiesterase"/>
</dbReference>
<dbReference type="PANTHER" id="PTHR40037">
    <property type="entry name" value="PHOSPHOESTERASE YJCG-RELATED"/>
    <property type="match status" value="1"/>
</dbReference>
<dbReference type="PANTHER" id="PTHR40037:SF1">
    <property type="entry name" value="PHOSPHOESTERASE SAOUHSC_00951-RELATED"/>
    <property type="match status" value="1"/>
</dbReference>
<sequence length="180" mass="21156">MIKLQYFIGIQPPRDYAEKIVHLQKLWKNNRLPEVVEPHVTVKAQSGLSADLAWVPSIKEVCQQTSPFKITLGEPAYYAQDVLYLRVESPQLTNLHLRLVEAISPPEELIKRYFERENYSPHLTIGQTYWGMSYEELQEMEQKAKDVLAPFPTFEVQHVQIYEEYETNKYRKFLEIPLAT</sequence>
<dbReference type="Gene3D" id="3.90.1140.10">
    <property type="entry name" value="Cyclic phosphodiesterase"/>
    <property type="match status" value="1"/>
</dbReference>
<organism evidence="1 2">
    <name type="scientific">Falsibacillus pallidus</name>
    <dbReference type="NCBI Taxonomy" id="493781"/>
    <lineage>
        <taxon>Bacteria</taxon>
        <taxon>Bacillati</taxon>
        <taxon>Bacillota</taxon>
        <taxon>Bacilli</taxon>
        <taxon>Bacillales</taxon>
        <taxon>Bacillaceae</taxon>
        <taxon>Falsibacillus</taxon>
    </lineage>
</organism>
<dbReference type="Proteomes" id="UP000255326">
    <property type="component" value="Unassembled WGS sequence"/>
</dbReference>
<dbReference type="SUPFAM" id="SSF55144">
    <property type="entry name" value="LigT-like"/>
    <property type="match status" value="1"/>
</dbReference>
<keyword evidence="2" id="KW-1185">Reference proteome</keyword>
<dbReference type="EMBL" id="QQAY01000002">
    <property type="protein sequence ID" value="RDI45691.1"/>
    <property type="molecule type" value="Genomic_DNA"/>
</dbReference>